<name>A0A7M2X1Q7_9BACT</name>
<proteinExistence type="predicted"/>
<gene>
    <name evidence="1" type="ORF">IPV69_06845</name>
</gene>
<protein>
    <submittedName>
        <fullName evidence="1">Uncharacterized protein</fullName>
    </submittedName>
</protein>
<dbReference type="Proteomes" id="UP000593765">
    <property type="component" value="Chromosome"/>
</dbReference>
<evidence type="ECO:0000313" key="2">
    <source>
        <dbReference type="Proteomes" id="UP000593765"/>
    </source>
</evidence>
<evidence type="ECO:0000313" key="1">
    <source>
        <dbReference type="EMBL" id="QOV91071.1"/>
    </source>
</evidence>
<dbReference type="RefSeq" id="WP_206294190.1">
    <property type="nucleotide sequence ID" value="NZ_CP063458.1"/>
</dbReference>
<dbReference type="EMBL" id="CP063458">
    <property type="protein sequence ID" value="QOV91071.1"/>
    <property type="molecule type" value="Genomic_DNA"/>
</dbReference>
<dbReference type="AlphaFoldDB" id="A0A7M2X1Q7"/>
<accession>A0A7M2X1Q7</accession>
<dbReference type="KEGG" id="hbs:IPV69_06845"/>
<keyword evidence="2" id="KW-1185">Reference proteome</keyword>
<organism evidence="1 2">
    <name type="scientific">Humisphaera borealis</name>
    <dbReference type="NCBI Taxonomy" id="2807512"/>
    <lineage>
        <taxon>Bacteria</taxon>
        <taxon>Pseudomonadati</taxon>
        <taxon>Planctomycetota</taxon>
        <taxon>Phycisphaerae</taxon>
        <taxon>Tepidisphaerales</taxon>
        <taxon>Tepidisphaeraceae</taxon>
        <taxon>Humisphaera</taxon>
    </lineage>
</organism>
<sequence>MKETTAHTFVIHGEVAGDGGTAEHVNAAKAVGRRFGIAVESNHVGGITFTDPASPVTRSIQTTKGIMNKGIGYGFSDIGTQIVRAWQGGAQ</sequence>
<reference evidence="1 2" key="1">
    <citation type="submission" date="2020-10" db="EMBL/GenBank/DDBJ databases">
        <title>Wide distribution of Phycisphaera-like planctomycetes from WD2101 soil group in peatlands and genome analysis of the first cultivated representative.</title>
        <authorList>
            <person name="Dedysh S.N."/>
            <person name="Beletsky A.V."/>
            <person name="Ivanova A."/>
            <person name="Kulichevskaya I.S."/>
            <person name="Suzina N.E."/>
            <person name="Philippov D.A."/>
            <person name="Rakitin A.L."/>
            <person name="Mardanov A.V."/>
            <person name="Ravin N.V."/>
        </authorList>
    </citation>
    <scope>NUCLEOTIDE SEQUENCE [LARGE SCALE GENOMIC DNA]</scope>
    <source>
        <strain evidence="1 2">M1803</strain>
    </source>
</reference>